<keyword evidence="3" id="KW-1185">Reference proteome</keyword>
<dbReference type="Proteomes" id="UP000250235">
    <property type="component" value="Unassembled WGS sequence"/>
</dbReference>
<organism evidence="2 3">
    <name type="scientific">Dorcoceras hygrometricum</name>
    <dbReference type="NCBI Taxonomy" id="472368"/>
    <lineage>
        <taxon>Eukaryota</taxon>
        <taxon>Viridiplantae</taxon>
        <taxon>Streptophyta</taxon>
        <taxon>Embryophyta</taxon>
        <taxon>Tracheophyta</taxon>
        <taxon>Spermatophyta</taxon>
        <taxon>Magnoliopsida</taxon>
        <taxon>eudicotyledons</taxon>
        <taxon>Gunneridae</taxon>
        <taxon>Pentapetalae</taxon>
        <taxon>asterids</taxon>
        <taxon>lamiids</taxon>
        <taxon>Lamiales</taxon>
        <taxon>Gesneriaceae</taxon>
        <taxon>Didymocarpoideae</taxon>
        <taxon>Trichosporeae</taxon>
        <taxon>Loxocarpinae</taxon>
        <taxon>Dorcoceras</taxon>
    </lineage>
</organism>
<evidence type="ECO:0000256" key="1">
    <source>
        <dbReference type="SAM" id="MobiDB-lite"/>
    </source>
</evidence>
<accession>A0A2Z7CP89</accession>
<proteinExistence type="predicted"/>
<evidence type="ECO:0000313" key="3">
    <source>
        <dbReference type="Proteomes" id="UP000250235"/>
    </source>
</evidence>
<sequence length="470" mass="52927">MASVFITNALQVNFESVLGISDNDGMFVDTSLVQDNDITCVISGKYVAISEDSFAGVFNLPTDGLTDLSEVPNHLVLQARTVFSKSEKPVQYSCKKRLLKYEFQLLNDILAKSITVKAGSFDAVTHERFLMMTAIHFGIISRIITETAEIKTEEMFVETNAGKSDETDEATGTDAVMGKTDIEEPVVKRSDETVLRNLRNLANEEAMSKEPTLTKFLSTDEEWMSIDDLLKQIPDDMMLPSVTATEPTRIKFGLEVQIEGVQDVAWYYASLHKISAKDKGKKPLETPDMVKWHPAREMVQLICGDVNFLVQLRKQVINDVVTFFHSFNLSQIADVESVKERAAKEKHMLSWAETTSLVTAVDGEHLKYMILTEIRSLEKNLTEMLEQQDSFYRVLFKTVRQEIQIKKTALSFELLEFKNAVGAQNAFLISDVTDIHSHTKEIQALKTDFTNFQQSQGPQPPPDDSGNEEV</sequence>
<evidence type="ECO:0000313" key="2">
    <source>
        <dbReference type="EMBL" id="KZV48902.1"/>
    </source>
</evidence>
<dbReference type="EMBL" id="KQ993803">
    <property type="protein sequence ID" value="KZV48902.1"/>
    <property type="molecule type" value="Genomic_DNA"/>
</dbReference>
<protein>
    <submittedName>
        <fullName evidence="2">Endoribonuclease Dicer2</fullName>
    </submittedName>
</protein>
<dbReference type="AlphaFoldDB" id="A0A2Z7CP89"/>
<reference evidence="2 3" key="1">
    <citation type="journal article" date="2015" name="Proc. Natl. Acad. Sci. U.S.A.">
        <title>The resurrection genome of Boea hygrometrica: A blueprint for survival of dehydration.</title>
        <authorList>
            <person name="Xiao L."/>
            <person name="Yang G."/>
            <person name="Zhang L."/>
            <person name="Yang X."/>
            <person name="Zhao S."/>
            <person name="Ji Z."/>
            <person name="Zhou Q."/>
            <person name="Hu M."/>
            <person name="Wang Y."/>
            <person name="Chen M."/>
            <person name="Xu Y."/>
            <person name="Jin H."/>
            <person name="Xiao X."/>
            <person name="Hu G."/>
            <person name="Bao F."/>
            <person name="Hu Y."/>
            <person name="Wan P."/>
            <person name="Li L."/>
            <person name="Deng X."/>
            <person name="Kuang T."/>
            <person name="Xiang C."/>
            <person name="Zhu J.K."/>
            <person name="Oliver M.J."/>
            <person name="He Y."/>
        </authorList>
    </citation>
    <scope>NUCLEOTIDE SEQUENCE [LARGE SCALE GENOMIC DNA]</scope>
    <source>
        <strain evidence="3">cv. XS01</strain>
    </source>
</reference>
<name>A0A2Z7CP89_9LAMI</name>
<gene>
    <name evidence="2" type="ORF">F511_16818</name>
</gene>
<feature type="region of interest" description="Disordered" evidence="1">
    <location>
        <begin position="451"/>
        <end position="470"/>
    </location>
</feature>